<name>A0A1I0G3C4_9FIRM</name>
<accession>A0A1I0G3C4</accession>
<keyword evidence="3" id="KW-0489">Methyltransferase</keyword>
<feature type="domain" description="Methyltransferase" evidence="2">
    <location>
        <begin position="41"/>
        <end position="136"/>
    </location>
</feature>
<dbReference type="AlphaFoldDB" id="A0A1I0G3C4"/>
<dbReference type="STRING" id="460384.SAMN05216313_11093"/>
<dbReference type="GO" id="GO:0032259">
    <property type="term" value="P:methylation"/>
    <property type="evidence" value="ECO:0007669"/>
    <property type="project" value="UniProtKB-KW"/>
</dbReference>
<dbReference type="InterPro" id="IPR041698">
    <property type="entry name" value="Methyltransf_25"/>
</dbReference>
<dbReference type="EMBL" id="FOIM01000010">
    <property type="protein sequence ID" value="SET65091.1"/>
    <property type="molecule type" value="Genomic_DNA"/>
</dbReference>
<dbReference type="RefSeq" id="WP_092363551.1">
    <property type="nucleotide sequence ID" value="NZ_DAINWJ010000406.1"/>
</dbReference>
<reference evidence="4" key="1">
    <citation type="submission" date="2016-10" db="EMBL/GenBank/DDBJ databases">
        <authorList>
            <person name="Varghese N."/>
            <person name="Submissions S."/>
        </authorList>
    </citation>
    <scope>NUCLEOTIDE SEQUENCE [LARGE SCALE GENOMIC DNA]</scope>
    <source>
        <strain evidence="4">NLAE-zl-G277</strain>
    </source>
</reference>
<proteinExistence type="predicted"/>
<dbReference type="GO" id="GO:0008168">
    <property type="term" value="F:methyltransferase activity"/>
    <property type="evidence" value="ECO:0007669"/>
    <property type="project" value="UniProtKB-KW"/>
</dbReference>
<evidence type="ECO:0000259" key="2">
    <source>
        <dbReference type="Pfam" id="PF13649"/>
    </source>
</evidence>
<evidence type="ECO:0000313" key="3">
    <source>
        <dbReference type="EMBL" id="SET65091.1"/>
    </source>
</evidence>
<gene>
    <name evidence="3" type="ORF">SAMN05216313_11093</name>
</gene>
<keyword evidence="1 3" id="KW-0808">Transferase</keyword>
<dbReference type="InterPro" id="IPR029063">
    <property type="entry name" value="SAM-dependent_MTases_sf"/>
</dbReference>
<keyword evidence="4" id="KW-1185">Reference proteome</keyword>
<evidence type="ECO:0000313" key="4">
    <source>
        <dbReference type="Proteomes" id="UP000198508"/>
    </source>
</evidence>
<dbReference type="Gene3D" id="2.20.25.110">
    <property type="entry name" value="S-adenosyl-L-methionine-dependent methyltransferases"/>
    <property type="match status" value="1"/>
</dbReference>
<sequence>MEAYTSFAEVYDLFQDNVPYEEWCEYLAGLLEEYGVTTGLVLDLGCGTGSLTERLAGRGYDMIGVDNSGEMLEIAMEKRVRSGRNILYLLQDMREFELYGTVAAVVSICDSMNYILEYGDLVQVFKLVNNYLDPGGVFIFDLNTPYKYRELLADHTFAEEREESSFIWENFYDGDEEINEYDLTLFIRRNVPGFREPLYQKFQETHYQRSYDLDTVCRALAEAGLEFVAAYDAGTREPVRADSERIYVIARERGKTVQEAQTNIETN</sequence>
<dbReference type="Gene3D" id="3.40.50.150">
    <property type="entry name" value="Vaccinia Virus protein VP39"/>
    <property type="match status" value="1"/>
</dbReference>
<evidence type="ECO:0000256" key="1">
    <source>
        <dbReference type="ARBA" id="ARBA00022679"/>
    </source>
</evidence>
<dbReference type="Proteomes" id="UP000198508">
    <property type="component" value="Unassembled WGS sequence"/>
</dbReference>
<dbReference type="CDD" id="cd02440">
    <property type="entry name" value="AdoMet_MTases"/>
    <property type="match status" value="1"/>
</dbReference>
<dbReference type="SUPFAM" id="SSF53335">
    <property type="entry name" value="S-adenosyl-L-methionine-dependent methyltransferases"/>
    <property type="match status" value="1"/>
</dbReference>
<dbReference type="Pfam" id="PF13649">
    <property type="entry name" value="Methyltransf_25"/>
    <property type="match status" value="1"/>
</dbReference>
<organism evidence="3 4">
    <name type="scientific">Enterocloster lavalensis</name>
    <dbReference type="NCBI Taxonomy" id="460384"/>
    <lineage>
        <taxon>Bacteria</taxon>
        <taxon>Bacillati</taxon>
        <taxon>Bacillota</taxon>
        <taxon>Clostridia</taxon>
        <taxon>Lachnospirales</taxon>
        <taxon>Lachnospiraceae</taxon>
        <taxon>Enterocloster</taxon>
    </lineage>
</organism>
<dbReference type="PANTHER" id="PTHR43861">
    <property type="entry name" value="TRANS-ACONITATE 2-METHYLTRANSFERASE-RELATED"/>
    <property type="match status" value="1"/>
</dbReference>
<protein>
    <submittedName>
        <fullName evidence="3">Methyltransferase domain-containing protein</fullName>
    </submittedName>
</protein>
<dbReference type="GeneID" id="93279899"/>